<comment type="caution">
    <text evidence="7">The sequence shown here is derived from an EMBL/GenBank/DDBJ whole genome shotgun (WGS) entry which is preliminary data.</text>
</comment>
<reference evidence="7 8" key="1">
    <citation type="submission" date="2018-03" db="EMBL/GenBank/DDBJ databases">
        <title>Genomic Encyclopedia of Archaeal and Bacterial Type Strains, Phase II (KMG-II): from individual species to whole genera.</title>
        <authorList>
            <person name="Goeker M."/>
        </authorList>
    </citation>
    <scope>NUCLEOTIDE SEQUENCE [LARGE SCALE GENOMIC DNA]</scope>
    <source>
        <strain evidence="7 8">DSM 27929</strain>
    </source>
</reference>
<evidence type="ECO:0000313" key="8">
    <source>
        <dbReference type="Proteomes" id="UP000238157"/>
    </source>
</evidence>
<keyword evidence="2" id="KW-1003">Cell membrane</keyword>
<dbReference type="OrthoDB" id="9815702at2"/>
<feature type="transmembrane region" description="Helical" evidence="6">
    <location>
        <begin position="126"/>
        <end position="147"/>
    </location>
</feature>
<feature type="transmembrane region" description="Helical" evidence="6">
    <location>
        <begin position="54"/>
        <end position="73"/>
    </location>
</feature>
<keyword evidence="5 6" id="KW-0472">Membrane</keyword>
<keyword evidence="4 6" id="KW-1133">Transmembrane helix</keyword>
<proteinExistence type="predicted"/>
<evidence type="ECO:0000256" key="4">
    <source>
        <dbReference type="ARBA" id="ARBA00022989"/>
    </source>
</evidence>
<evidence type="ECO:0000256" key="2">
    <source>
        <dbReference type="ARBA" id="ARBA00022475"/>
    </source>
</evidence>
<evidence type="ECO:0000256" key="6">
    <source>
        <dbReference type="SAM" id="Phobius"/>
    </source>
</evidence>
<dbReference type="InterPro" id="IPR050833">
    <property type="entry name" value="Poly_Biosynth_Transport"/>
</dbReference>
<feature type="transmembrane region" description="Helical" evidence="6">
    <location>
        <begin position="159"/>
        <end position="178"/>
    </location>
</feature>
<feature type="transmembrane region" description="Helical" evidence="6">
    <location>
        <begin position="94"/>
        <end position="120"/>
    </location>
</feature>
<feature type="transmembrane region" description="Helical" evidence="6">
    <location>
        <begin position="370"/>
        <end position="388"/>
    </location>
</feature>
<evidence type="ECO:0000256" key="3">
    <source>
        <dbReference type="ARBA" id="ARBA00022692"/>
    </source>
</evidence>
<feature type="transmembrane region" description="Helical" evidence="6">
    <location>
        <begin position="338"/>
        <end position="363"/>
    </location>
</feature>
<comment type="subcellular location">
    <subcellularLocation>
        <location evidence="1">Cell membrane</location>
        <topology evidence="1">Multi-pass membrane protein</topology>
    </subcellularLocation>
</comment>
<feature type="transmembrane region" description="Helical" evidence="6">
    <location>
        <begin position="184"/>
        <end position="208"/>
    </location>
</feature>
<evidence type="ECO:0000313" key="7">
    <source>
        <dbReference type="EMBL" id="PRY89883.1"/>
    </source>
</evidence>
<dbReference type="InterPro" id="IPR002797">
    <property type="entry name" value="Polysacc_synth"/>
</dbReference>
<gene>
    <name evidence="7" type="ORF">CLW00_102359</name>
</gene>
<sequence>MLEKISSFPFSHLIRNKSIQNFIFLVIIQASNILISLISMPLLIQSIGVDQFGLVNLALSVIILMNILVGFGYNLSGPREVAVIQENREQLSHVFSNIISSKFLLATLATLLILIGVYGLGLFTEYQVILVFSVLLLFSEATLPLWFFQGMEKMKLISIANVFSKLLFLMGIVLFIHRPEQAKWVNFLLGGSALGINLLLLLYIHYALEIRFYKPRFKQIYLSLKENLLLFLSNLASHISINGGLIVLSFFSAAATLGMFSLAERITMVLRMLPALIIQAIYPNASKLYQSNLPGFFNFLKKTYLVTLSLGTGLSIFTFFTAPFIVEVLAKEPLEEAILFLKILAFVPFLACLNIINVTMLLVTDQKDQLFKASWQMCVFMLFASIGLTSQFGGVGLCIALLSTEVVIFMICTILIYKNNKDLFYGFQKALFGSHHHS</sequence>
<dbReference type="PANTHER" id="PTHR30250:SF11">
    <property type="entry name" value="O-ANTIGEN TRANSPORTER-RELATED"/>
    <property type="match status" value="1"/>
</dbReference>
<keyword evidence="8" id="KW-1185">Reference proteome</keyword>
<dbReference type="Proteomes" id="UP000238157">
    <property type="component" value="Unassembled WGS sequence"/>
</dbReference>
<dbReference type="AlphaFoldDB" id="A0A2T0WT62"/>
<dbReference type="RefSeq" id="WP_106132558.1">
    <property type="nucleotide sequence ID" value="NZ_PVTR01000002.1"/>
</dbReference>
<feature type="transmembrane region" description="Helical" evidence="6">
    <location>
        <begin position="21"/>
        <end position="42"/>
    </location>
</feature>
<evidence type="ECO:0000256" key="1">
    <source>
        <dbReference type="ARBA" id="ARBA00004651"/>
    </source>
</evidence>
<accession>A0A2T0WT62</accession>
<dbReference type="GO" id="GO:0005886">
    <property type="term" value="C:plasma membrane"/>
    <property type="evidence" value="ECO:0007669"/>
    <property type="project" value="UniProtKB-SubCell"/>
</dbReference>
<evidence type="ECO:0000256" key="5">
    <source>
        <dbReference type="ARBA" id="ARBA00023136"/>
    </source>
</evidence>
<dbReference type="Pfam" id="PF01943">
    <property type="entry name" value="Polysacc_synt"/>
    <property type="match status" value="1"/>
</dbReference>
<dbReference type="EMBL" id="PVTR01000002">
    <property type="protein sequence ID" value="PRY89883.1"/>
    <property type="molecule type" value="Genomic_DNA"/>
</dbReference>
<name>A0A2T0WT62_9BACT</name>
<feature type="transmembrane region" description="Helical" evidence="6">
    <location>
        <begin position="303"/>
        <end position="326"/>
    </location>
</feature>
<organism evidence="7 8">
    <name type="scientific">Mongoliibacter ruber</name>
    <dbReference type="NCBI Taxonomy" id="1750599"/>
    <lineage>
        <taxon>Bacteria</taxon>
        <taxon>Pseudomonadati</taxon>
        <taxon>Bacteroidota</taxon>
        <taxon>Cytophagia</taxon>
        <taxon>Cytophagales</taxon>
        <taxon>Cyclobacteriaceae</taxon>
        <taxon>Mongoliibacter</taxon>
    </lineage>
</organism>
<feature type="transmembrane region" description="Helical" evidence="6">
    <location>
        <begin position="228"/>
        <end position="254"/>
    </location>
</feature>
<dbReference type="PANTHER" id="PTHR30250">
    <property type="entry name" value="PST FAMILY PREDICTED COLANIC ACID TRANSPORTER"/>
    <property type="match status" value="1"/>
</dbReference>
<keyword evidence="3 6" id="KW-0812">Transmembrane</keyword>
<protein>
    <submittedName>
        <fullName evidence="7">PST family polysaccharide transporter</fullName>
    </submittedName>
</protein>
<feature type="transmembrane region" description="Helical" evidence="6">
    <location>
        <begin position="394"/>
        <end position="417"/>
    </location>
</feature>